<organism evidence="3 4">
    <name type="scientific">Chryseobacterium vrystaatense</name>
    <dbReference type="NCBI Taxonomy" id="307480"/>
    <lineage>
        <taxon>Bacteria</taxon>
        <taxon>Pseudomonadati</taxon>
        <taxon>Bacteroidota</taxon>
        <taxon>Flavobacteriia</taxon>
        <taxon>Flavobacteriales</taxon>
        <taxon>Weeksellaceae</taxon>
        <taxon>Chryseobacterium group</taxon>
        <taxon>Chryseobacterium</taxon>
    </lineage>
</organism>
<evidence type="ECO:0000313" key="3">
    <source>
        <dbReference type="EMBL" id="KFF26517.1"/>
    </source>
</evidence>
<dbReference type="Pfam" id="PF08906">
    <property type="entry name" value="T6SS_Tdi1_C"/>
    <property type="match status" value="1"/>
</dbReference>
<evidence type="ECO:0000313" key="4">
    <source>
        <dbReference type="Proteomes" id="UP000028719"/>
    </source>
</evidence>
<reference evidence="3 4" key="1">
    <citation type="submission" date="2014-07" db="EMBL/GenBank/DDBJ databases">
        <title>Genome of Chryseobacterium vrystaatense LMG 22846.</title>
        <authorList>
            <person name="Pipes S.E."/>
            <person name="Stropko S.J."/>
            <person name="Newman J.D."/>
        </authorList>
    </citation>
    <scope>NUCLEOTIDE SEQUENCE [LARGE SCALE GENOMIC DNA]</scope>
    <source>
        <strain evidence="3 4">LMG 22846</strain>
    </source>
</reference>
<evidence type="ECO:0000259" key="1">
    <source>
        <dbReference type="Pfam" id="PF08887"/>
    </source>
</evidence>
<sequence>MARLTFEERNNSNYIKHNDVPLEIINKYNNVLPEELLSIWQTMGFGIYEDGFLQLVNPDEFEFVFEYIDKLLEPSIVFGVTALGDLLIWEGNQNWTISPDEGNRVKIINIRKCHSCALNSLKGALDVFFDDYFISHKDYFISHKDYFDSKAYLDMKGELPKLEYGQCYGYVPALSLGGKTSNKNLQVVDIKSYIDVIGQSVGKIIDLW</sequence>
<comment type="caution">
    <text evidence="3">The sequence shown here is derived from an EMBL/GenBank/DDBJ whole genome shotgun (WGS) entry which is preliminary data.</text>
</comment>
<proteinExistence type="predicted"/>
<dbReference type="RefSeq" id="WP_034743880.1">
    <property type="nucleotide sequence ID" value="NZ_JPRI01000003.1"/>
</dbReference>
<dbReference type="EMBL" id="JPRI01000003">
    <property type="protein sequence ID" value="KFF26517.1"/>
    <property type="molecule type" value="Genomic_DNA"/>
</dbReference>
<keyword evidence="4" id="KW-1185">Reference proteome</keyword>
<dbReference type="InterPro" id="IPR014983">
    <property type="entry name" value="GAD-rel"/>
</dbReference>
<dbReference type="InterPro" id="IPR015002">
    <property type="entry name" value="T6SS_Tdi1_C"/>
</dbReference>
<dbReference type="Pfam" id="PF08887">
    <property type="entry name" value="GAD-like"/>
    <property type="match status" value="1"/>
</dbReference>
<dbReference type="Proteomes" id="UP000028719">
    <property type="component" value="Unassembled WGS sequence"/>
</dbReference>
<feature type="domain" description="T6SS immunity protein Tdi1 C-terminal" evidence="2">
    <location>
        <begin position="130"/>
        <end position="199"/>
    </location>
</feature>
<gene>
    <name evidence="3" type="ORF">IW16_11740</name>
</gene>
<evidence type="ECO:0000259" key="2">
    <source>
        <dbReference type="Pfam" id="PF08906"/>
    </source>
</evidence>
<protein>
    <submittedName>
        <fullName evidence="3">Glutamyl-tRNA amidotransferase</fullName>
    </submittedName>
</protein>
<name>A0ABR4UNE0_9FLAO</name>
<feature type="domain" description="GAD-related" evidence="1">
    <location>
        <begin position="14"/>
        <end position="96"/>
    </location>
</feature>
<accession>A0ABR4UNE0</accession>